<dbReference type="PROSITE" id="PS51379">
    <property type="entry name" value="4FE4S_FER_2"/>
    <property type="match status" value="1"/>
</dbReference>
<keyword evidence="7" id="KW-1185">Reference proteome</keyword>
<dbReference type="Pfam" id="PF02662">
    <property type="entry name" value="FlpD"/>
    <property type="match status" value="1"/>
</dbReference>
<organism evidence="6 7">
    <name type="scientific">Candidatus Fervidibacter sacchari</name>
    <dbReference type="NCBI Taxonomy" id="1448929"/>
    <lineage>
        <taxon>Bacteria</taxon>
        <taxon>Candidatus Fervidibacterota</taxon>
        <taxon>Candidatus Fervidibacter</taxon>
    </lineage>
</organism>
<protein>
    <submittedName>
        <fullName evidence="6">Coenzyme F420-reducing hydrogenase delta subunit/ferredoxin</fullName>
    </submittedName>
</protein>
<dbReference type="InterPro" id="IPR009051">
    <property type="entry name" value="Helical_ferredxn"/>
</dbReference>
<dbReference type="InterPro" id="IPR017896">
    <property type="entry name" value="4Fe4S_Fe-S-bd"/>
</dbReference>
<evidence type="ECO:0000259" key="5">
    <source>
        <dbReference type="PROSITE" id="PS51379"/>
    </source>
</evidence>
<keyword evidence="2" id="KW-0560">Oxidoreductase</keyword>
<accession>A0ABT2EN96</accession>
<evidence type="ECO:0000256" key="4">
    <source>
        <dbReference type="ARBA" id="ARBA00023014"/>
    </source>
</evidence>
<gene>
    <name evidence="6" type="ORF">M2350_001852</name>
</gene>
<sequence length="453" mass="50199">MANETRERNWEPKIVAFVCNWCTYVGADAAGTSRMQYAPNVRIIRFPCTGRIDPLFIIRAFQHGVDGVIVSGCHPGDCHYVSGNLLARRRWIVFRKFMDFLGLDLRRLHFAWVSATEGAKWAQLVNEIVEEVRQAGPAPTWAIPTNGATQIEASLPEIGPPPSPPPELTSQIRELAKQLLGTGEVGVVVGYEKATGAREGAATPTFINKPEDADRLIFNEHCVHNLAVYLTNPLVKKFGKVGIVAKGCDIRSIVGLIQENQIKREDVSIIGVVCNGVAVNGRLADKCVACPVKVPHIYDHLVGDPSSVQATTSEHPLDAQIAYLESLSPEERWNFWMPQFARCIRCYACRAVCPLCYCQPCIAEKHRPQWIPTSPHPQGNLAWNIIRAWHLAGRCVGCGECTRACPVGIRLDLLNRKLAIEVERAFGYRPGFDPSAPTPLSTHRPDDKADFIR</sequence>
<feature type="domain" description="4Fe-4S ferredoxin-type" evidence="5">
    <location>
        <begin position="386"/>
        <end position="416"/>
    </location>
</feature>
<proteinExistence type="predicted"/>
<evidence type="ECO:0000313" key="6">
    <source>
        <dbReference type="EMBL" id="MCS3919439.1"/>
    </source>
</evidence>
<dbReference type="Proteomes" id="UP001204798">
    <property type="component" value="Unassembled WGS sequence"/>
</dbReference>
<comment type="caution">
    <text evidence="6">The sequence shown here is derived from an EMBL/GenBank/DDBJ whole genome shotgun (WGS) entry which is preliminary data.</text>
</comment>
<dbReference type="Gene3D" id="1.10.1060.10">
    <property type="entry name" value="Alpha-helical ferredoxin"/>
    <property type="match status" value="1"/>
</dbReference>
<dbReference type="PROSITE" id="PS00198">
    <property type="entry name" value="4FE4S_FER_1"/>
    <property type="match status" value="1"/>
</dbReference>
<evidence type="ECO:0000256" key="2">
    <source>
        <dbReference type="ARBA" id="ARBA00023002"/>
    </source>
</evidence>
<dbReference type="EMBL" id="JANUCP010000003">
    <property type="protein sequence ID" value="MCS3919439.1"/>
    <property type="molecule type" value="Genomic_DNA"/>
</dbReference>
<keyword evidence="1" id="KW-0479">Metal-binding</keyword>
<dbReference type="RefSeq" id="WP_259095855.1">
    <property type="nucleotide sequence ID" value="NZ_CP130454.1"/>
</dbReference>
<keyword evidence="4" id="KW-0411">Iron-sulfur</keyword>
<evidence type="ECO:0000313" key="7">
    <source>
        <dbReference type="Proteomes" id="UP001204798"/>
    </source>
</evidence>
<dbReference type="Pfam" id="PF13534">
    <property type="entry name" value="Fer4_17"/>
    <property type="match status" value="1"/>
</dbReference>
<dbReference type="SUPFAM" id="SSF46548">
    <property type="entry name" value="alpha-helical ferredoxin"/>
    <property type="match status" value="1"/>
</dbReference>
<dbReference type="InterPro" id="IPR017900">
    <property type="entry name" value="4Fe4S_Fe_S_CS"/>
</dbReference>
<evidence type="ECO:0000256" key="3">
    <source>
        <dbReference type="ARBA" id="ARBA00023004"/>
    </source>
</evidence>
<name>A0ABT2EN96_9BACT</name>
<evidence type="ECO:0000256" key="1">
    <source>
        <dbReference type="ARBA" id="ARBA00022723"/>
    </source>
</evidence>
<keyword evidence="3" id="KW-0408">Iron</keyword>
<reference evidence="6 7" key="1">
    <citation type="submission" date="2022-08" db="EMBL/GenBank/DDBJ databases">
        <title>Bacterial and archaeal communities from various locations to study Microbial Dark Matter (Phase II).</title>
        <authorList>
            <person name="Stepanauskas R."/>
        </authorList>
    </citation>
    <scope>NUCLEOTIDE SEQUENCE [LARGE SCALE GENOMIC DNA]</scope>
    <source>
        <strain evidence="6 7">PD1</strain>
    </source>
</reference>
<dbReference type="InterPro" id="IPR003813">
    <property type="entry name" value="MvhD/FlpD"/>
</dbReference>